<feature type="domain" description="AMP-dependent synthetase/ligase" evidence="6">
    <location>
        <begin position="9"/>
        <end position="353"/>
    </location>
</feature>
<dbReference type="Proteomes" id="UP000215224">
    <property type="component" value="Chromosome"/>
</dbReference>
<dbReference type="InterPro" id="IPR045851">
    <property type="entry name" value="AMP-bd_C_sf"/>
</dbReference>
<dbReference type="EC" id="6.2.1.26" evidence="5"/>
<evidence type="ECO:0000256" key="3">
    <source>
        <dbReference type="ARBA" id="ARBA00022741"/>
    </source>
</evidence>
<gene>
    <name evidence="5" type="primary">menE</name>
    <name evidence="8" type="ORF">BC6307_17605</name>
</gene>
<dbReference type="UniPathway" id="UPA01057">
    <property type="reaction ID" value="UER00166"/>
</dbReference>
<keyword evidence="9" id="KW-1185">Reference proteome</keyword>
<comment type="catalytic activity">
    <reaction evidence="5">
        <text>2-succinylbenzoate + ATP + CoA = 2-succinylbenzoyl-CoA + AMP + diphosphate</text>
        <dbReference type="Rhea" id="RHEA:17009"/>
        <dbReference type="ChEBI" id="CHEBI:18325"/>
        <dbReference type="ChEBI" id="CHEBI:30616"/>
        <dbReference type="ChEBI" id="CHEBI:33019"/>
        <dbReference type="ChEBI" id="CHEBI:57287"/>
        <dbReference type="ChEBI" id="CHEBI:57364"/>
        <dbReference type="ChEBI" id="CHEBI:456215"/>
        <dbReference type="EC" id="6.2.1.26"/>
    </reaction>
</comment>
<evidence type="ECO:0000259" key="6">
    <source>
        <dbReference type="Pfam" id="PF00501"/>
    </source>
</evidence>
<reference evidence="8 9" key="1">
    <citation type="submission" date="2016-12" db="EMBL/GenBank/DDBJ databases">
        <title>The whole genome sequencing and assembly of Bacillus cohnii DSM 6307T strain.</title>
        <authorList>
            <person name="Lee Y.-J."/>
            <person name="Yi H."/>
            <person name="Bahn Y.-S."/>
            <person name="Kim J.F."/>
            <person name="Lee D.-W."/>
        </authorList>
    </citation>
    <scope>NUCLEOTIDE SEQUENCE [LARGE SCALE GENOMIC DNA]</scope>
    <source>
        <strain evidence="8 9">DSM 6307</strain>
    </source>
</reference>
<keyword evidence="2 5" id="KW-0436">Ligase</keyword>
<dbReference type="InterPro" id="IPR020845">
    <property type="entry name" value="AMP-binding_CS"/>
</dbReference>
<accession>A0A223KU08</accession>
<dbReference type="KEGG" id="bcoh:BC6307_17605"/>
<evidence type="ECO:0000256" key="2">
    <source>
        <dbReference type="ARBA" id="ARBA00022598"/>
    </source>
</evidence>
<dbReference type="GO" id="GO:0031956">
    <property type="term" value="F:medium-chain fatty acid-CoA ligase activity"/>
    <property type="evidence" value="ECO:0007669"/>
    <property type="project" value="TreeGrafter"/>
</dbReference>
<dbReference type="PANTHER" id="PTHR43201:SF5">
    <property type="entry name" value="MEDIUM-CHAIN ACYL-COA LIGASE ACSF2, MITOCHONDRIAL"/>
    <property type="match status" value="1"/>
</dbReference>
<organism evidence="8 9">
    <name type="scientific">Sutcliffiella cohnii</name>
    <dbReference type="NCBI Taxonomy" id="33932"/>
    <lineage>
        <taxon>Bacteria</taxon>
        <taxon>Bacillati</taxon>
        <taxon>Bacillota</taxon>
        <taxon>Bacilli</taxon>
        <taxon>Bacillales</taxon>
        <taxon>Bacillaceae</taxon>
        <taxon>Sutcliffiella</taxon>
    </lineage>
</organism>
<dbReference type="GO" id="GO:0005524">
    <property type="term" value="F:ATP binding"/>
    <property type="evidence" value="ECO:0007669"/>
    <property type="project" value="UniProtKB-KW"/>
</dbReference>
<evidence type="ECO:0000313" key="8">
    <source>
        <dbReference type="EMBL" id="AST92969.1"/>
    </source>
</evidence>
<comment type="pathway">
    <text evidence="5">Quinol/quinone metabolism; menaquinone biosynthesis.</text>
</comment>
<dbReference type="SUPFAM" id="SSF56801">
    <property type="entry name" value="Acetyl-CoA synthetase-like"/>
    <property type="match status" value="1"/>
</dbReference>
<dbReference type="InterPro" id="IPR042099">
    <property type="entry name" value="ANL_N_sf"/>
</dbReference>
<dbReference type="NCBIfam" id="NF002966">
    <property type="entry name" value="PRK03640.1"/>
    <property type="match status" value="1"/>
</dbReference>
<comment type="pathway">
    <text evidence="5">Quinol/quinone metabolism; 1,4-dihydroxy-2-naphthoate biosynthesis; 1,4-dihydroxy-2-naphthoate from chorismate: step 5/7.</text>
</comment>
<dbReference type="Gene3D" id="3.30.300.30">
    <property type="match status" value="1"/>
</dbReference>
<keyword evidence="4 5" id="KW-0067">ATP-binding</keyword>
<dbReference type="Gene3D" id="3.40.50.12780">
    <property type="entry name" value="N-terminal domain of ligase-like"/>
    <property type="match status" value="1"/>
</dbReference>
<comment type="function">
    <text evidence="5">Converts 2-succinylbenzoate (OSB) to 2-succinylbenzoyl-CoA (OSB-CoA).</text>
</comment>
<keyword evidence="3 5" id="KW-0547">Nucleotide-binding</keyword>
<dbReference type="InterPro" id="IPR010192">
    <property type="entry name" value="MenE"/>
</dbReference>
<proteinExistence type="inferred from homology"/>
<dbReference type="RefSeq" id="WP_066415592.1">
    <property type="nucleotide sequence ID" value="NZ_CP018866.1"/>
</dbReference>
<name>A0A223KU08_9BACI</name>
<keyword evidence="1 5" id="KW-0474">Menaquinone biosynthesis</keyword>
<dbReference type="Pfam" id="PF13193">
    <property type="entry name" value="AMP-binding_C"/>
    <property type="match status" value="1"/>
</dbReference>
<evidence type="ECO:0000256" key="4">
    <source>
        <dbReference type="ARBA" id="ARBA00022840"/>
    </source>
</evidence>
<evidence type="ECO:0000256" key="1">
    <source>
        <dbReference type="ARBA" id="ARBA00022428"/>
    </source>
</evidence>
<dbReference type="InterPro" id="IPR025110">
    <property type="entry name" value="AMP-bd_C"/>
</dbReference>
<dbReference type="CDD" id="cd05912">
    <property type="entry name" value="OSB_CoA_lg"/>
    <property type="match status" value="1"/>
</dbReference>
<dbReference type="PANTHER" id="PTHR43201">
    <property type="entry name" value="ACYL-COA SYNTHETASE"/>
    <property type="match status" value="1"/>
</dbReference>
<evidence type="ECO:0000259" key="7">
    <source>
        <dbReference type="Pfam" id="PF13193"/>
    </source>
</evidence>
<dbReference type="HAMAP" id="MF_00731">
    <property type="entry name" value="MenE"/>
    <property type="match status" value="1"/>
</dbReference>
<dbReference type="FunFam" id="3.30.300.30:FF:000008">
    <property type="entry name" value="2,3-dihydroxybenzoate-AMP ligase"/>
    <property type="match status" value="1"/>
</dbReference>
<dbReference type="PROSITE" id="PS00455">
    <property type="entry name" value="AMP_BINDING"/>
    <property type="match status" value="1"/>
</dbReference>
<dbReference type="GO" id="GO:0006631">
    <property type="term" value="P:fatty acid metabolic process"/>
    <property type="evidence" value="ECO:0007669"/>
    <property type="project" value="TreeGrafter"/>
</dbReference>
<protein>
    <recommendedName>
        <fullName evidence="5">2-succinylbenzoate--CoA ligase</fullName>
        <ecNumber evidence="5">6.2.1.26</ecNumber>
    </recommendedName>
    <alternativeName>
        <fullName evidence="5">o-succinylbenzoyl-CoA synthetase</fullName>
        <shortName evidence="5">OSB-CoA synthetase</shortName>
    </alternativeName>
</protein>
<dbReference type="AlphaFoldDB" id="A0A223KU08"/>
<feature type="domain" description="AMP-binding enzyme C-terminal" evidence="7">
    <location>
        <begin position="398"/>
        <end position="473"/>
    </location>
</feature>
<sequence length="489" mass="54638">MELVLPNFLEKRAQISPAKMAIKTETSSITFEQLFTRSKELAYKIASFGIRKGDYVSIYMENSLNLMELIFALKNIGCITVLHNTRLTVEELTYQVKDSDSKIIITDEEKCSLLQEPWNHSFVYSFSTIDNTVKYEEVPIQHEFNLSDTDTIMYTSGTTGFPKGVKQTYGNHYWSATASALNLGIREDDCWLIAVPLFHISGLSILMRGVIYGMEVVLHTKFDPKKVNKAIRSEKVTIISVVTTMLSKLVDELGEESYPTSFRCMLAGGGPVPLSMLERCHEKNIPVVQTYGMTETCSQIVTLSATDAISKVGSSGKALFPCQLKIVVDGVEQGPNSPGEIVVKGPNVTTGYLHRASFEDGWLYTGDIGYLDDEGFLYVLDRRSDLIISGGENIYPAEIESVLQSHPDVIDSGVTGVEDEKWGEVPNAFVVLKSGAKTTKEDIMNFLYDRLAKYKIPKRIMFVDTLPRNATNKLQRRKLKDLLHQNGAN</sequence>
<comment type="similarity">
    <text evidence="5">Belongs to the ATP-dependent AMP-binding enzyme family. MenE subfamily.</text>
</comment>
<dbReference type="STRING" id="1314751.GCA_001591425_02078"/>
<dbReference type="InterPro" id="IPR000873">
    <property type="entry name" value="AMP-dep_synth/lig_dom"/>
</dbReference>
<dbReference type="Pfam" id="PF00501">
    <property type="entry name" value="AMP-binding"/>
    <property type="match status" value="1"/>
</dbReference>
<dbReference type="GO" id="GO:0008756">
    <property type="term" value="F:o-succinylbenzoate-CoA ligase activity"/>
    <property type="evidence" value="ECO:0007669"/>
    <property type="project" value="UniProtKB-UniRule"/>
</dbReference>
<dbReference type="NCBIfam" id="TIGR01923">
    <property type="entry name" value="menE"/>
    <property type="match status" value="1"/>
</dbReference>
<dbReference type="GO" id="GO:0009234">
    <property type="term" value="P:menaquinone biosynthetic process"/>
    <property type="evidence" value="ECO:0007669"/>
    <property type="project" value="UniProtKB-UniRule"/>
</dbReference>
<evidence type="ECO:0000313" key="9">
    <source>
        <dbReference type="Proteomes" id="UP000215224"/>
    </source>
</evidence>
<dbReference type="UniPathway" id="UPA00079"/>
<evidence type="ECO:0000256" key="5">
    <source>
        <dbReference type="HAMAP-Rule" id="MF_00731"/>
    </source>
</evidence>
<dbReference type="EMBL" id="CP018866">
    <property type="protein sequence ID" value="AST92969.1"/>
    <property type="molecule type" value="Genomic_DNA"/>
</dbReference>